<keyword evidence="4" id="KW-1185">Reference proteome</keyword>
<feature type="region of interest" description="Disordered" evidence="1">
    <location>
        <begin position="139"/>
        <end position="168"/>
    </location>
</feature>
<evidence type="ECO:0000256" key="2">
    <source>
        <dbReference type="SAM" id="Phobius"/>
    </source>
</evidence>
<feature type="compositionally biased region" description="Gly residues" evidence="1">
    <location>
        <begin position="144"/>
        <end position="154"/>
    </location>
</feature>
<sequence>MSLKRAWPVVRAQAPFVARLVLVGVLLAAARRGLYPLTRHLGDSDEVNASADVTLALLGIVAGILTATWVLVRPTARPVTRCASAVLGSLLGGLITWPVLYLFGGASLLGPGVLLAWPIATALGLFTASLLPWTSERFDAAGEPHGGPDGGPDGEWGDWAQRPPSHAR</sequence>
<keyword evidence="2" id="KW-0812">Transmembrane</keyword>
<evidence type="ECO:0000313" key="3">
    <source>
        <dbReference type="EMBL" id="MFI7589401.1"/>
    </source>
</evidence>
<dbReference type="EMBL" id="JBITLV010000007">
    <property type="protein sequence ID" value="MFI7589401.1"/>
    <property type="molecule type" value="Genomic_DNA"/>
</dbReference>
<accession>A0ABW8AUV8</accession>
<proteinExistence type="predicted"/>
<evidence type="ECO:0000256" key="1">
    <source>
        <dbReference type="SAM" id="MobiDB-lite"/>
    </source>
</evidence>
<dbReference type="RefSeq" id="WP_398283993.1">
    <property type="nucleotide sequence ID" value="NZ_JBITLV010000007.1"/>
</dbReference>
<organism evidence="3 4">
    <name type="scientific">Spongisporangium articulatum</name>
    <dbReference type="NCBI Taxonomy" id="3362603"/>
    <lineage>
        <taxon>Bacteria</taxon>
        <taxon>Bacillati</taxon>
        <taxon>Actinomycetota</taxon>
        <taxon>Actinomycetes</taxon>
        <taxon>Kineosporiales</taxon>
        <taxon>Kineosporiaceae</taxon>
        <taxon>Spongisporangium</taxon>
    </lineage>
</organism>
<feature type="transmembrane region" description="Helical" evidence="2">
    <location>
        <begin position="12"/>
        <end position="30"/>
    </location>
</feature>
<comment type="caution">
    <text evidence="3">The sequence shown here is derived from an EMBL/GenBank/DDBJ whole genome shotgun (WGS) entry which is preliminary data.</text>
</comment>
<feature type="transmembrane region" description="Helical" evidence="2">
    <location>
        <begin position="84"/>
        <end position="103"/>
    </location>
</feature>
<evidence type="ECO:0000313" key="4">
    <source>
        <dbReference type="Proteomes" id="UP001612915"/>
    </source>
</evidence>
<reference evidence="3 4" key="1">
    <citation type="submission" date="2024-10" db="EMBL/GenBank/DDBJ databases">
        <title>The Natural Products Discovery Center: Release of the First 8490 Sequenced Strains for Exploring Actinobacteria Biosynthetic Diversity.</title>
        <authorList>
            <person name="Kalkreuter E."/>
            <person name="Kautsar S.A."/>
            <person name="Yang D."/>
            <person name="Bader C.D."/>
            <person name="Teijaro C.N."/>
            <person name="Fluegel L."/>
            <person name="Davis C.M."/>
            <person name="Simpson J.R."/>
            <person name="Lauterbach L."/>
            <person name="Steele A.D."/>
            <person name="Gui C."/>
            <person name="Meng S."/>
            <person name="Li G."/>
            <person name="Viehrig K."/>
            <person name="Ye F."/>
            <person name="Su P."/>
            <person name="Kiefer A.F."/>
            <person name="Nichols A."/>
            <person name="Cepeda A.J."/>
            <person name="Yan W."/>
            <person name="Fan B."/>
            <person name="Jiang Y."/>
            <person name="Adhikari A."/>
            <person name="Zheng C.-J."/>
            <person name="Schuster L."/>
            <person name="Cowan T.M."/>
            <person name="Smanski M.J."/>
            <person name="Chevrette M.G."/>
            <person name="De Carvalho L.P.S."/>
            <person name="Shen B."/>
        </authorList>
    </citation>
    <scope>NUCLEOTIDE SEQUENCE [LARGE SCALE GENOMIC DNA]</scope>
    <source>
        <strain evidence="3 4">NPDC049639</strain>
    </source>
</reference>
<protein>
    <submittedName>
        <fullName evidence="3">Uncharacterized protein</fullName>
    </submittedName>
</protein>
<dbReference type="Proteomes" id="UP001612915">
    <property type="component" value="Unassembled WGS sequence"/>
</dbReference>
<feature type="transmembrane region" description="Helical" evidence="2">
    <location>
        <begin position="50"/>
        <end position="72"/>
    </location>
</feature>
<keyword evidence="2" id="KW-0472">Membrane</keyword>
<gene>
    <name evidence="3" type="ORF">ACIB24_20245</name>
</gene>
<feature type="transmembrane region" description="Helical" evidence="2">
    <location>
        <begin position="115"/>
        <end position="133"/>
    </location>
</feature>
<keyword evidence="2" id="KW-1133">Transmembrane helix</keyword>
<name>A0ABW8AUV8_9ACTN</name>